<dbReference type="Pfam" id="PF12200">
    <property type="entry name" value="DUF3597"/>
    <property type="match status" value="1"/>
</dbReference>
<name>A0A0D5A1B2_9HYPH</name>
<dbReference type="InterPro" id="IPR022016">
    <property type="entry name" value="DUF3597"/>
</dbReference>
<sequence length="127" mass="13397">MGIFDIIKNAIFGKAVAAEQPSGQAIDWGSDKNVPEPTEVTGAIDIAGVLEAAVAAKGQKLNWKSSIVDLMKALDLDSSLGARKELAAELGFPGDRSNSAAMNSWLHKALMQKLAENGGKVPTDLRH</sequence>
<keyword evidence="2" id="KW-0614">Plasmid</keyword>
<dbReference type="AlphaFoldDB" id="A0A0D5A1B2"/>
<gene>
    <name evidence="2" type="ORF">pLM19O2_p26</name>
</gene>
<geneLocation type="plasmid" evidence="2">
    <name>pLM19O2</name>
</geneLocation>
<protein>
    <submittedName>
        <fullName evidence="2">5'-nucleotidase</fullName>
    </submittedName>
</protein>
<dbReference type="RefSeq" id="WP_181377309.1">
    <property type="nucleotide sequence ID" value="NZ_KM659092.1"/>
</dbReference>
<evidence type="ECO:0000313" key="2">
    <source>
        <dbReference type="EMBL" id="AJW29971.1"/>
    </source>
</evidence>
<accession>A0A0D5A1B2</accession>
<dbReference type="SUPFAM" id="SSF158634">
    <property type="entry name" value="RPA2825-like"/>
    <property type="match status" value="1"/>
</dbReference>
<organism evidence="2">
    <name type="scientific">Ochrobactrum sp. LM19</name>
    <dbReference type="NCBI Taxonomy" id="1449781"/>
    <lineage>
        <taxon>Bacteria</taxon>
        <taxon>Pseudomonadati</taxon>
        <taxon>Pseudomonadota</taxon>
        <taxon>Alphaproteobacteria</taxon>
        <taxon>Hyphomicrobiales</taxon>
        <taxon>Brucellaceae</taxon>
        <taxon>Brucella/Ochrobactrum group</taxon>
        <taxon>Ochrobactrum</taxon>
    </lineage>
</organism>
<feature type="domain" description="DUF3597" evidence="1">
    <location>
        <begin position="3"/>
        <end position="122"/>
    </location>
</feature>
<evidence type="ECO:0000259" key="1">
    <source>
        <dbReference type="Pfam" id="PF12200"/>
    </source>
</evidence>
<reference evidence="2" key="1">
    <citation type="submission" date="2014-09" db="EMBL/GenBank/DDBJ databases">
        <title>The mobilome of the heavy metals and metalloids hypertolerant bacteria from the Lubin copper mine (Poland).</title>
        <authorList>
            <person name="Dziewit L."/>
            <person name="Bartosik D."/>
        </authorList>
    </citation>
    <scope>NUCLEOTIDE SEQUENCE</scope>
    <source>
        <plasmid evidence="2">pLM19O2</plasmid>
    </source>
</reference>
<proteinExistence type="predicted"/>
<dbReference type="EMBL" id="KM659092">
    <property type="protein sequence ID" value="AJW29971.1"/>
    <property type="molecule type" value="Genomic_DNA"/>
</dbReference>